<dbReference type="Gene3D" id="2.60.120.10">
    <property type="entry name" value="Jelly Rolls"/>
    <property type="match status" value="1"/>
</dbReference>
<keyword evidence="2" id="KW-1185">Reference proteome</keyword>
<evidence type="ECO:0000313" key="1">
    <source>
        <dbReference type="EMBL" id="SEF56261.1"/>
    </source>
</evidence>
<dbReference type="InterPro" id="IPR011051">
    <property type="entry name" value="RmlC_Cupin_sf"/>
</dbReference>
<reference evidence="2" key="1">
    <citation type="submission" date="2016-10" db="EMBL/GenBank/DDBJ databases">
        <authorList>
            <person name="Varghese N."/>
            <person name="Submissions S."/>
        </authorList>
    </citation>
    <scope>NUCLEOTIDE SEQUENCE [LARGE SCALE GENOMIC DNA]</scope>
    <source>
        <strain evidence="2">CGMCC 1.9230</strain>
    </source>
</reference>
<accession>A0A1H5T2G0</accession>
<dbReference type="InterPro" id="IPR014710">
    <property type="entry name" value="RmlC-like_jellyroll"/>
</dbReference>
<dbReference type="EMBL" id="FNVP01000001">
    <property type="protein sequence ID" value="SEF56261.1"/>
    <property type="molecule type" value="Genomic_DNA"/>
</dbReference>
<protein>
    <submittedName>
        <fullName evidence="1">Uncharacterized protein</fullName>
    </submittedName>
</protein>
<name>A0A1H5T2G0_9FLAO</name>
<dbReference type="SUPFAM" id="SSF51182">
    <property type="entry name" value="RmlC-like cupins"/>
    <property type="match status" value="1"/>
</dbReference>
<dbReference type="AlphaFoldDB" id="A0A1H5T2G0"/>
<proteinExistence type="predicted"/>
<dbReference type="Proteomes" id="UP000236737">
    <property type="component" value="Unassembled WGS sequence"/>
</dbReference>
<evidence type="ECO:0000313" key="2">
    <source>
        <dbReference type="Proteomes" id="UP000236737"/>
    </source>
</evidence>
<organism evidence="1 2">
    <name type="scientific">Flavobacterium urumqiense</name>
    <dbReference type="NCBI Taxonomy" id="935224"/>
    <lineage>
        <taxon>Bacteria</taxon>
        <taxon>Pseudomonadati</taxon>
        <taxon>Bacteroidota</taxon>
        <taxon>Flavobacteriia</taxon>
        <taxon>Flavobacteriales</taxon>
        <taxon>Flavobacteriaceae</taxon>
        <taxon>Flavobacterium</taxon>
    </lineage>
</organism>
<gene>
    <name evidence="1" type="ORF">SAMN04488130_101515</name>
</gene>
<sequence>MKIVENAISKAYLWHYHPEIELVFVNGGSGKRQIGSHISYFTDGDLIFIGSHMPNCGFTNEEKRNKNETVIQIKQDL</sequence>
<dbReference type="RefSeq" id="WP_425269131.1">
    <property type="nucleotide sequence ID" value="NZ_FNVP01000001.1"/>
</dbReference>